<proteinExistence type="predicted"/>
<reference evidence="2 3" key="1">
    <citation type="submission" date="2020-11" db="EMBL/GenBank/DDBJ databases">
        <title>Complete genome sequence for Salinimonas sp. strain G2-b.</title>
        <authorList>
            <person name="Park S.-J."/>
        </authorList>
    </citation>
    <scope>NUCLEOTIDE SEQUENCE [LARGE SCALE GENOMIC DNA]</scope>
    <source>
        <strain evidence="2 3">G2-b</strain>
    </source>
</reference>
<dbReference type="Proteomes" id="UP000595095">
    <property type="component" value="Chromosome"/>
</dbReference>
<keyword evidence="1" id="KW-0175">Coiled coil</keyword>
<feature type="coiled-coil region" evidence="1">
    <location>
        <begin position="581"/>
        <end position="608"/>
    </location>
</feature>
<dbReference type="InterPro" id="IPR007139">
    <property type="entry name" value="DUF349"/>
</dbReference>
<evidence type="ECO:0000313" key="2">
    <source>
        <dbReference type="EMBL" id="QPG06872.1"/>
    </source>
</evidence>
<organism evidence="2 3">
    <name type="scientific">Salinimonas marina</name>
    <dbReference type="NCBI Taxonomy" id="2785918"/>
    <lineage>
        <taxon>Bacteria</taxon>
        <taxon>Pseudomonadati</taxon>
        <taxon>Pseudomonadota</taxon>
        <taxon>Gammaproteobacteria</taxon>
        <taxon>Alteromonadales</taxon>
        <taxon>Alteromonadaceae</taxon>
        <taxon>Alteromonas/Salinimonas group</taxon>
        <taxon>Salinimonas</taxon>
    </lineage>
</organism>
<dbReference type="Pfam" id="PF03993">
    <property type="entry name" value="DUF349"/>
    <property type="match status" value="2"/>
</dbReference>
<dbReference type="AlphaFoldDB" id="A0A7S9DZU3"/>
<keyword evidence="3" id="KW-1185">Reference proteome</keyword>
<name>A0A7S9DZU3_9ALTE</name>
<evidence type="ECO:0000313" key="3">
    <source>
        <dbReference type="Proteomes" id="UP000595095"/>
    </source>
</evidence>
<evidence type="ECO:0000256" key="1">
    <source>
        <dbReference type="SAM" id="Coils"/>
    </source>
</evidence>
<dbReference type="KEGG" id="smaa:IT774_07060"/>
<protein>
    <submittedName>
        <fullName evidence="2">DUF349 domain-containing protein</fullName>
    </submittedName>
</protein>
<sequence>MIFKRLFSPSHTSKDPAVRKSAIDKLSADKQQDKSILHELAFNDADAQVTLAALHKLNSFALWQKSAQQASHEQVQRTARQFIENAVLADTHPGLTARQRTDYLLETASVDLVKAALLKPVAGLSDDVILQLLSKINRDDFTLSYYQQSAAPSVRQRMVAQTDDPQLLEKFSRRETDDSLLNSISDKLARFAETKKMPELVSRQVTLILAKLKALSERANYTEVAERRAVLLNEYEEIRDQLHWLDEAQQQDTATKYQQLCDQTNRHLERLKPEHEAAVQRALRAERLTSAQQAVAQVKQQIENLYLNNPATATVAQIEQGSNSLQQAQHVMALLAQAPEADGALAKDLHLLTRELAVQQEYLEQFTQQQQYCQQLGDILAQTDSVITTSDNTTSVDTELFAQLQQQWQAIAGQVFVVPKQYQQQWNTLQRTVKQQQQAESTRRDKALKGCRRQLNIIDNMIEQGKFRAAMSRFSQLNKDIEALSAADRQALARRYESTQKQVERLEGWQTYLAAPRKPELLEQAQQLAQAAPQHIGDRAKAIKALRQQWQSLTSPGDDSEQSQAFDVALEQAFEPCRVFYAQQEAERAQARTEREQLIAEVGELDTEQAPAQLQQAIEALKQRWRNAGQVDKNDYEQLKQQWEMVLNAPAEKVNVWHQQNREQKQALITSAQALLDGELQPDTAAQAQALQQQWKLIGHAGRRHESKLWKNFKSINDALFAQLKSNSQAQRTAQDQQTQMLVDQANELQQQLSPETLAEVRVSAALLQRESEQRQGPQSKVMQRALRQLQDAVIKTEHQSRQQARAQQYQALLSALEHYNNPQQDAGSQIDEAKWQGLSRAHQQALLAESPEKPRRWYTTKLEILADLPTPADDKSLRHDIQLAMMMARLEQGDESELDEVILSWVSCGAIDADQQPLFTRFKMVIEQVFFAESGSSQDVSLEHS</sequence>
<dbReference type="RefSeq" id="WP_195811945.1">
    <property type="nucleotide sequence ID" value="NZ_CP064795.1"/>
</dbReference>
<gene>
    <name evidence="2" type="ORF">IT774_07060</name>
</gene>
<dbReference type="EMBL" id="CP064795">
    <property type="protein sequence ID" value="QPG06872.1"/>
    <property type="molecule type" value="Genomic_DNA"/>
</dbReference>
<accession>A0A7S9DZU3</accession>